<proteinExistence type="predicted"/>
<organism evidence="1">
    <name type="scientific">virus sp. ctpeS3</name>
    <dbReference type="NCBI Taxonomy" id="2826815"/>
    <lineage>
        <taxon>Viruses</taxon>
    </lineage>
</organism>
<name>A0A8S5R9G3_9VIRU</name>
<reference evidence="1" key="1">
    <citation type="journal article" date="2021" name="Proc. Natl. Acad. Sci. U.S.A.">
        <title>A Catalog of Tens of Thousands of Viruses from Human Metagenomes Reveals Hidden Associations with Chronic Diseases.</title>
        <authorList>
            <person name="Tisza M.J."/>
            <person name="Buck C.B."/>
        </authorList>
    </citation>
    <scope>NUCLEOTIDE SEQUENCE</scope>
    <source>
        <strain evidence="1">CtpeS3</strain>
    </source>
</reference>
<evidence type="ECO:0000313" key="1">
    <source>
        <dbReference type="EMBL" id="DAE27713.1"/>
    </source>
</evidence>
<accession>A0A8S5R9G3</accession>
<protein>
    <submittedName>
        <fullName evidence="1">Uncharacterized protein</fullName>
    </submittedName>
</protein>
<dbReference type="EMBL" id="BK015845">
    <property type="protein sequence ID" value="DAE27713.1"/>
    <property type="molecule type" value="Genomic_DNA"/>
</dbReference>
<sequence>MMIARLTANLKKQYSKVIEAVLILPLSLYKLGRKGKIK</sequence>